<organism evidence="1 2">
    <name type="scientific">Arthrobacter livingstonensis</name>
    <dbReference type="NCBI Taxonomy" id="670078"/>
    <lineage>
        <taxon>Bacteria</taxon>
        <taxon>Bacillati</taxon>
        <taxon>Actinomycetota</taxon>
        <taxon>Actinomycetes</taxon>
        <taxon>Micrococcales</taxon>
        <taxon>Micrococcaceae</taxon>
        <taxon>Arthrobacter</taxon>
    </lineage>
</organism>
<evidence type="ECO:0000313" key="2">
    <source>
        <dbReference type="Proteomes" id="UP000247832"/>
    </source>
</evidence>
<comment type="caution">
    <text evidence="1">The sequence shown here is derived from an EMBL/GenBank/DDBJ whole genome shotgun (WGS) entry which is preliminary data.</text>
</comment>
<keyword evidence="2" id="KW-1185">Reference proteome</keyword>
<name>A0A2V5LHQ8_9MICC</name>
<dbReference type="EMBL" id="QJVD01000001">
    <property type="protein sequence ID" value="PYI69683.1"/>
    <property type="molecule type" value="Genomic_DNA"/>
</dbReference>
<protein>
    <submittedName>
        <fullName evidence="1">Uncharacterized protein</fullName>
    </submittedName>
</protein>
<accession>A0A2V5LHQ8</accession>
<reference evidence="1 2" key="1">
    <citation type="submission" date="2018-05" db="EMBL/GenBank/DDBJ databases">
        <title>Genetic diversity of glacier-inhabiting Cryobacterium bacteria in China and description of Cryobacterium mengkeensis sp. nov. and Arthrobacter glacialis sp. nov.</title>
        <authorList>
            <person name="Liu Q."/>
            <person name="Xin Y.-H."/>
        </authorList>
    </citation>
    <scope>NUCLEOTIDE SEQUENCE [LARGE SCALE GENOMIC DNA]</scope>
    <source>
        <strain evidence="1 2">LI2</strain>
    </source>
</reference>
<sequence>MVWGPAWAAVRGLEGVAADNSVAITGFVSERLAPWPGDGAEEHAGSVPEGTVLQLVTEDPQSAGQFAESLGFRPAGALVLLTAQTDDLEQVPSLPADAYVAEAPMENYEAVEVALFDRPVAGGRIKLAEGLAVLGGLHVDDGHGEREGVFEQAMAAALAEEAFLHGADVLFLVSDAAQAERFAAVDGWSKAADILTFTR</sequence>
<dbReference type="AlphaFoldDB" id="A0A2V5LHQ8"/>
<evidence type="ECO:0000313" key="1">
    <source>
        <dbReference type="EMBL" id="PYI69683.1"/>
    </source>
</evidence>
<proteinExistence type="predicted"/>
<gene>
    <name evidence="1" type="ORF">CVV68_00810</name>
</gene>
<dbReference type="Proteomes" id="UP000247832">
    <property type="component" value="Unassembled WGS sequence"/>
</dbReference>